<dbReference type="InterPro" id="IPR029034">
    <property type="entry name" value="Cystine-knot_cytokine"/>
</dbReference>
<dbReference type="CDD" id="cd00135">
    <property type="entry name" value="PDGF"/>
    <property type="match status" value="1"/>
</dbReference>
<accession>A0A8C5PJ04</accession>
<dbReference type="GO" id="GO:0005615">
    <property type="term" value="C:extracellular space"/>
    <property type="evidence" value="ECO:0007669"/>
    <property type="project" value="TreeGrafter"/>
</dbReference>
<dbReference type="Gene3D" id="2.10.160.10">
    <property type="entry name" value="Vascular endothelial growth factor, heparin-binding domain"/>
    <property type="match status" value="1"/>
</dbReference>
<keyword evidence="3" id="KW-0037">Angiogenesis</keyword>
<dbReference type="InterPro" id="IPR050507">
    <property type="entry name" value="PDGF/VEGF_growth_factor"/>
</dbReference>
<dbReference type="InterPro" id="IPR027928">
    <property type="entry name" value="VEGF_C"/>
</dbReference>
<organism evidence="12 13">
    <name type="scientific">Leptobrachium leishanense</name>
    <name type="common">Leishan spiny toad</name>
    <dbReference type="NCBI Taxonomy" id="445787"/>
    <lineage>
        <taxon>Eukaryota</taxon>
        <taxon>Metazoa</taxon>
        <taxon>Chordata</taxon>
        <taxon>Craniata</taxon>
        <taxon>Vertebrata</taxon>
        <taxon>Euteleostomi</taxon>
        <taxon>Amphibia</taxon>
        <taxon>Batrachia</taxon>
        <taxon>Anura</taxon>
        <taxon>Pelobatoidea</taxon>
        <taxon>Megophryidae</taxon>
        <taxon>Leptobrachium</taxon>
    </lineage>
</organism>
<dbReference type="GO" id="GO:0002040">
    <property type="term" value="P:sprouting angiogenesis"/>
    <property type="evidence" value="ECO:0007669"/>
    <property type="project" value="TreeGrafter"/>
</dbReference>
<dbReference type="GO" id="GO:0016020">
    <property type="term" value="C:membrane"/>
    <property type="evidence" value="ECO:0007669"/>
    <property type="project" value="InterPro"/>
</dbReference>
<evidence type="ECO:0000256" key="8">
    <source>
        <dbReference type="ARBA" id="ARBA00023246"/>
    </source>
</evidence>
<evidence type="ECO:0000256" key="6">
    <source>
        <dbReference type="ARBA" id="ARBA00023157"/>
    </source>
</evidence>
<keyword evidence="13" id="KW-1185">Reference proteome</keyword>
<evidence type="ECO:0000256" key="9">
    <source>
        <dbReference type="RuleBase" id="RU003818"/>
    </source>
</evidence>
<feature type="domain" description="Platelet-derived growth factor (PDGF) family profile" evidence="11">
    <location>
        <begin position="67"/>
        <end position="163"/>
    </location>
</feature>
<dbReference type="SUPFAM" id="SSF57501">
    <property type="entry name" value="Cystine-knot cytokines"/>
    <property type="match status" value="1"/>
</dbReference>
<dbReference type="GO" id="GO:0038084">
    <property type="term" value="P:vascular endothelial growth factor signaling pathway"/>
    <property type="evidence" value="ECO:0007669"/>
    <property type="project" value="TreeGrafter"/>
</dbReference>
<dbReference type="GeneTree" id="ENSGT00940000157284"/>
<dbReference type="PANTHER" id="PTHR12025:SF5">
    <property type="entry name" value="VASCULAR ENDOTHELIAL GROWTH FACTOR A, LONG FORM"/>
    <property type="match status" value="1"/>
</dbReference>
<keyword evidence="8" id="KW-0497">Mitogen</keyword>
<dbReference type="InterPro" id="IPR036841">
    <property type="entry name" value="VEGF_C_sf"/>
</dbReference>
<sequence>MNFLLTWINWGLAIVVSLSTVQVTRTAPTLGGHKPTEGPRDSEAVMDGYRTLDGCGLHACRFFPHAPVVPFYKVFEQSVCKVRETMVDVYQEYPDDVEFIFKPSCVPLMRCSGCCNDETLECVPVETYNITMQIMSIRPHINQNIIDKSFQQHSRCECRLKRDVISKQEKKAKQGKGLKRKRKKIRHCEPCKERRKHLFVQDPLTCKCSCKYTDSRCKTRQLELNERTCRCEKPRR</sequence>
<dbReference type="Pfam" id="PF14554">
    <property type="entry name" value="VEGF_C"/>
    <property type="match status" value="1"/>
</dbReference>
<dbReference type="GO" id="GO:0048010">
    <property type="term" value="P:vascular endothelial growth factor receptor signaling pathway"/>
    <property type="evidence" value="ECO:0007669"/>
    <property type="project" value="TreeGrafter"/>
</dbReference>
<dbReference type="PANTHER" id="PTHR12025">
    <property type="entry name" value="VASCULAR ENDOTHELIAL GROWTH FACTOR"/>
    <property type="match status" value="1"/>
</dbReference>
<dbReference type="GO" id="GO:0001938">
    <property type="term" value="P:positive regulation of endothelial cell proliferation"/>
    <property type="evidence" value="ECO:0007669"/>
    <property type="project" value="TreeGrafter"/>
</dbReference>
<evidence type="ECO:0000313" key="13">
    <source>
        <dbReference type="Proteomes" id="UP000694569"/>
    </source>
</evidence>
<dbReference type="GO" id="GO:0050930">
    <property type="term" value="P:induction of positive chemotaxis"/>
    <property type="evidence" value="ECO:0007669"/>
    <property type="project" value="TreeGrafter"/>
</dbReference>
<evidence type="ECO:0000256" key="4">
    <source>
        <dbReference type="ARBA" id="ARBA00022782"/>
    </source>
</evidence>
<name>A0A8C5PJ04_9ANUR</name>
<dbReference type="InterPro" id="IPR000072">
    <property type="entry name" value="PDGF/VEGF_dom"/>
</dbReference>
<reference evidence="12" key="1">
    <citation type="submission" date="2025-08" db="UniProtKB">
        <authorList>
            <consortium name="Ensembl"/>
        </authorList>
    </citation>
    <scope>IDENTIFICATION</scope>
</reference>
<gene>
    <name evidence="12" type="primary">VEGFA</name>
</gene>
<comment type="similarity">
    <text evidence="1 9">Belongs to the PDGF/VEGF growth factor family.</text>
</comment>
<feature type="chain" id="PRO_5034018664" evidence="10">
    <location>
        <begin position="27"/>
        <end position="236"/>
    </location>
</feature>
<evidence type="ECO:0000256" key="1">
    <source>
        <dbReference type="ARBA" id="ARBA00006686"/>
    </source>
</evidence>
<evidence type="ECO:0000313" key="12">
    <source>
        <dbReference type="Ensembl" id="ENSLLEP00000023537.1"/>
    </source>
</evidence>
<dbReference type="Ensembl" id="ENSLLET00000024432.1">
    <property type="protein sequence ID" value="ENSLLEP00000023537.1"/>
    <property type="gene ID" value="ENSLLEG00000014939.1"/>
</dbReference>
<dbReference type="Gene3D" id="2.10.90.10">
    <property type="entry name" value="Cystine-knot cytokines"/>
    <property type="match status" value="1"/>
</dbReference>
<dbReference type="Pfam" id="PF00341">
    <property type="entry name" value="PDGF"/>
    <property type="match status" value="1"/>
</dbReference>
<keyword evidence="5 9" id="KW-0339">Growth factor</keyword>
<feature type="signal peptide" evidence="10">
    <location>
        <begin position="1"/>
        <end position="26"/>
    </location>
</feature>
<dbReference type="InterPro" id="IPR023581">
    <property type="entry name" value="PD_growth_factor_CS"/>
</dbReference>
<dbReference type="GO" id="GO:0060754">
    <property type="term" value="P:positive regulation of mast cell chemotaxis"/>
    <property type="evidence" value="ECO:0007669"/>
    <property type="project" value="TreeGrafter"/>
</dbReference>
<reference evidence="12" key="2">
    <citation type="submission" date="2025-09" db="UniProtKB">
        <authorList>
            <consortium name="Ensembl"/>
        </authorList>
    </citation>
    <scope>IDENTIFICATION</scope>
</reference>
<evidence type="ECO:0000256" key="3">
    <source>
        <dbReference type="ARBA" id="ARBA00022657"/>
    </source>
</evidence>
<dbReference type="GO" id="GO:0042056">
    <property type="term" value="F:chemoattractant activity"/>
    <property type="evidence" value="ECO:0007669"/>
    <property type="project" value="TreeGrafter"/>
</dbReference>
<dbReference type="FunFam" id="2.10.160.10:FF:000001">
    <property type="entry name" value="Vascular endothelial growth factor A"/>
    <property type="match status" value="1"/>
</dbReference>
<evidence type="ECO:0000256" key="7">
    <source>
        <dbReference type="ARBA" id="ARBA00023180"/>
    </source>
</evidence>
<dbReference type="GO" id="GO:0051781">
    <property type="term" value="P:positive regulation of cell division"/>
    <property type="evidence" value="ECO:0007669"/>
    <property type="project" value="UniProtKB-KW"/>
</dbReference>
<evidence type="ECO:0000256" key="5">
    <source>
        <dbReference type="ARBA" id="ARBA00023030"/>
    </source>
</evidence>
<proteinExistence type="inferred from homology"/>
<dbReference type="GO" id="GO:0008083">
    <property type="term" value="F:growth factor activity"/>
    <property type="evidence" value="ECO:0007669"/>
    <property type="project" value="UniProtKB-KW"/>
</dbReference>
<evidence type="ECO:0000259" key="11">
    <source>
        <dbReference type="PROSITE" id="PS50278"/>
    </source>
</evidence>
<dbReference type="GO" id="GO:0001666">
    <property type="term" value="P:response to hypoxia"/>
    <property type="evidence" value="ECO:0007669"/>
    <property type="project" value="TreeGrafter"/>
</dbReference>
<dbReference type="GO" id="GO:0045766">
    <property type="term" value="P:positive regulation of angiogenesis"/>
    <property type="evidence" value="ECO:0007669"/>
    <property type="project" value="TreeGrafter"/>
</dbReference>
<evidence type="ECO:0000256" key="10">
    <source>
        <dbReference type="SAM" id="SignalP"/>
    </source>
</evidence>
<dbReference type="PROSITE" id="PS50278">
    <property type="entry name" value="PDGF_2"/>
    <property type="match status" value="1"/>
</dbReference>
<keyword evidence="6" id="KW-1015">Disulfide bond</keyword>
<dbReference type="SUPFAM" id="SSF57593">
    <property type="entry name" value="Heparin-binding domain from vascular endothelial growth factor"/>
    <property type="match status" value="1"/>
</dbReference>
<dbReference type="GO" id="GO:0030154">
    <property type="term" value="P:cell differentiation"/>
    <property type="evidence" value="ECO:0007669"/>
    <property type="project" value="UniProtKB-KW"/>
</dbReference>
<dbReference type="AlphaFoldDB" id="A0A8C5PJ04"/>
<dbReference type="GO" id="GO:0005172">
    <property type="term" value="F:vascular endothelial growth factor receptor binding"/>
    <property type="evidence" value="ECO:0007669"/>
    <property type="project" value="TreeGrafter"/>
</dbReference>
<dbReference type="Proteomes" id="UP000694569">
    <property type="component" value="Unplaced"/>
</dbReference>
<protein>
    <submittedName>
        <fullName evidence="12">Vascular endothelial growth factor A</fullName>
    </submittedName>
</protein>
<keyword evidence="2" id="KW-0217">Developmental protein</keyword>
<keyword evidence="4" id="KW-0221">Differentiation</keyword>
<keyword evidence="7" id="KW-0325">Glycoprotein</keyword>
<evidence type="ECO:0000256" key="2">
    <source>
        <dbReference type="ARBA" id="ARBA00022473"/>
    </source>
</evidence>
<keyword evidence="10" id="KW-0732">Signal</keyword>
<dbReference type="SMART" id="SM00141">
    <property type="entry name" value="PDGF"/>
    <property type="match status" value="1"/>
</dbReference>
<dbReference type="OrthoDB" id="6370328at2759"/>
<dbReference type="PROSITE" id="PS00249">
    <property type="entry name" value="PDGF_1"/>
    <property type="match status" value="1"/>
</dbReference>
<dbReference type="GO" id="GO:0008201">
    <property type="term" value="F:heparin binding"/>
    <property type="evidence" value="ECO:0007669"/>
    <property type="project" value="InterPro"/>
</dbReference>